<evidence type="ECO:0000256" key="4">
    <source>
        <dbReference type="ARBA" id="ARBA00012462"/>
    </source>
</evidence>
<dbReference type="GO" id="GO:0008240">
    <property type="term" value="F:tripeptidyl-peptidase activity"/>
    <property type="evidence" value="ECO:0007669"/>
    <property type="project" value="UniProtKB-EC"/>
</dbReference>
<evidence type="ECO:0000256" key="10">
    <source>
        <dbReference type="ARBA" id="ARBA00023145"/>
    </source>
</evidence>
<evidence type="ECO:0000313" key="14">
    <source>
        <dbReference type="Proteomes" id="UP000623467"/>
    </source>
</evidence>
<keyword evidence="7" id="KW-0378">Hydrolase</keyword>
<evidence type="ECO:0000256" key="11">
    <source>
        <dbReference type="PROSITE-ProRule" id="PRU01032"/>
    </source>
</evidence>
<evidence type="ECO:0000256" key="1">
    <source>
        <dbReference type="ARBA" id="ARBA00001910"/>
    </source>
</evidence>
<keyword evidence="8" id="KW-0720">Serine protease</keyword>
<evidence type="ECO:0000313" key="13">
    <source>
        <dbReference type="EMBL" id="KAF7345217.1"/>
    </source>
</evidence>
<comment type="function">
    <text evidence="2">Secreted tripeptidyl-peptidase which degrades proteins at acidic pHs and is involved in virulence.</text>
</comment>
<evidence type="ECO:0000256" key="5">
    <source>
        <dbReference type="ARBA" id="ARBA00022670"/>
    </source>
</evidence>
<keyword evidence="6 11" id="KW-0479">Metal-binding</keyword>
<dbReference type="EC" id="3.4.14.10" evidence="4"/>
<feature type="binding site" evidence="11">
    <location>
        <position position="607"/>
    </location>
    <ligand>
        <name>Ca(2+)</name>
        <dbReference type="ChEBI" id="CHEBI:29108"/>
    </ligand>
</feature>
<dbReference type="GO" id="GO:0005576">
    <property type="term" value="C:extracellular region"/>
    <property type="evidence" value="ECO:0007669"/>
    <property type="project" value="UniProtKB-SubCell"/>
</dbReference>
<dbReference type="CDD" id="cd04056">
    <property type="entry name" value="Peptidases_S53"/>
    <property type="match status" value="1"/>
</dbReference>
<dbReference type="EMBL" id="JACAZH010000020">
    <property type="protein sequence ID" value="KAF7345217.1"/>
    <property type="molecule type" value="Genomic_DNA"/>
</dbReference>
<dbReference type="CDD" id="cd11377">
    <property type="entry name" value="Pro-peptidase_S53"/>
    <property type="match status" value="1"/>
</dbReference>
<accession>A0A8H6XRM6</accession>
<comment type="caution">
    <text evidence="13">The sequence shown here is derived from an EMBL/GenBank/DDBJ whole genome shotgun (WGS) entry which is preliminary data.</text>
</comment>
<evidence type="ECO:0000256" key="3">
    <source>
        <dbReference type="ARBA" id="ARBA00004239"/>
    </source>
</evidence>
<dbReference type="GO" id="GO:0006508">
    <property type="term" value="P:proteolysis"/>
    <property type="evidence" value="ECO:0007669"/>
    <property type="project" value="UniProtKB-KW"/>
</dbReference>
<organism evidence="13 14">
    <name type="scientific">Mycena sanguinolenta</name>
    <dbReference type="NCBI Taxonomy" id="230812"/>
    <lineage>
        <taxon>Eukaryota</taxon>
        <taxon>Fungi</taxon>
        <taxon>Dikarya</taxon>
        <taxon>Basidiomycota</taxon>
        <taxon>Agaricomycotina</taxon>
        <taxon>Agaricomycetes</taxon>
        <taxon>Agaricomycetidae</taxon>
        <taxon>Agaricales</taxon>
        <taxon>Marasmiineae</taxon>
        <taxon>Mycenaceae</taxon>
        <taxon>Mycena</taxon>
    </lineage>
</organism>
<protein>
    <recommendedName>
        <fullName evidence="4">tripeptidyl-peptidase II</fullName>
        <ecNumber evidence="4">3.4.14.10</ecNumber>
    </recommendedName>
</protein>
<dbReference type="Proteomes" id="UP000623467">
    <property type="component" value="Unassembled WGS sequence"/>
</dbReference>
<keyword evidence="5" id="KW-0645">Protease</keyword>
<dbReference type="InterPro" id="IPR000209">
    <property type="entry name" value="Peptidase_S8/S53_dom"/>
</dbReference>
<dbReference type="PROSITE" id="PS51695">
    <property type="entry name" value="SEDOLISIN"/>
    <property type="match status" value="1"/>
</dbReference>
<comment type="subcellular location">
    <subcellularLocation>
        <location evidence="3">Secreted</location>
        <location evidence="3">Extracellular space</location>
    </subcellularLocation>
</comment>
<feature type="domain" description="Peptidase S53" evidence="12">
    <location>
        <begin position="227"/>
        <end position="654"/>
    </location>
</feature>
<dbReference type="Gene3D" id="3.40.50.200">
    <property type="entry name" value="Peptidase S8/S53 domain"/>
    <property type="match status" value="1"/>
</dbReference>
<comment type="caution">
    <text evidence="11">Lacks conserved residue(s) required for the propagation of feature annotation.</text>
</comment>
<evidence type="ECO:0000256" key="7">
    <source>
        <dbReference type="ARBA" id="ARBA00022801"/>
    </source>
</evidence>
<dbReference type="PANTHER" id="PTHR14218">
    <property type="entry name" value="PROTEASE S8 TRIPEPTIDYL PEPTIDASE I CLN2"/>
    <property type="match status" value="1"/>
</dbReference>
<evidence type="ECO:0000256" key="9">
    <source>
        <dbReference type="ARBA" id="ARBA00022837"/>
    </source>
</evidence>
<dbReference type="GO" id="GO:0046872">
    <property type="term" value="F:metal ion binding"/>
    <property type="evidence" value="ECO:0007669"/>
    <property type="project" value="UniProtKB-UniRule"/>
</dbReference>
<proteinExistence type="predicted"/>
<evidence type="ECO:0000256" key="2">
    <source>
        <dbReference type="ARBA" id="ARBA00002451"/>
    </source>
</evidence>
<comment type="cofactor">
    <cofactor evidence="11">
        <name>Ca(2+)</name>
        <dbReference type="ChEBI" id="CHEBI:29108"/>
    </cofactor>
    <text evidence="11">Binds 1 Ca(2+) ion per subunit.</text>
</comment>
<dbReference type="InterPro" id="IPR050819">
    <property type="entry name" value="Tripeptidyl-peptidase_I"/>
</dbReference>
<keyword evidence="14" id="KW-1185">Reference proteome</keyword>
<dbReference type="Pfam" id="PF09286">
    <property type="entry name" value="Pro-kuma_activ"/>
    <property type="match status" value="1"/>
</dbReference>
<dbReference type="Pfam" id="PF00082">
    <property type="entry name" value="Peptidase_S8"/>
    <property type="match status" value="1"/>
</dbReference>
<keyword evidence="9 11" id="KW-0106">Calcium</keyword>
<sequence length="655" mass="70871">MPRLAGIRSGSGSLRKDAVVNGQILTNAHIKDPLAWVNRYYSSCGTREKGRSSITQLFSRRLEGHVTVPLKIGLKQQNMEVLSEHLLAVSDPQSPSFGQHWSPEEVSQVFAPANETRDAVIDWLTDAGFDVSRLRVSYNKAWIHVENATVHEVEELLDTEYHVYTHESGEEHAACDSYSLPAHIVHHIELITPTVQPNIKLSSPPLERSAKLRKRSAPLLPAGCDQAFTPACIRSLYNMTYVAKATDRNSFGIVSNVPNTYLQSDLDTFFANFSPSLVGKSPLFVSIDGGIVDAVNGTDVGEDGWILQYTMTLVEPQPVTMLQVGDLITGGFISFNEWLDAVDGSYCTFEGGDDLAFDPQFPNLPIGDFQEHSCGTVKPPHVISNSRADYEYRLSPFYTQRQCNEFGKLGLMGVTVLFSAGNVGAAGSTLGYCLDDNGSVNLNATHFNPAWPAACPWITAVGGTQVKANVSGVAVNGVTQEEVWNQDLTHGFFESGGGGFSNRFAMPQYQKASVKSFLKQLQKTNPSQLNHFNRNGRAYPDISANANNFVAVEEGELTLDSGTSGATPTVASIITLVNDARLAAGKSPVGFINPTIYSPNFAGAFNDIVSGTNQGCKGWQGDRGDGFQAVPGWDAASGVGTPNLGLLIEKWLALP</sequence>
<evidence type="ECO:0000259" key="12">
    <source>
        <dbReference type="PROSITE" id="PS51695"/>
    </source>
</evidence>
<name>A0A8H6XRM6_9AGAR</name>
<dbReference type="AlphaFoldDB" id="A0A8H6XRM6"/>
<evidence type="ECO:0000256" key="8">
    <source>
        <dbReference type="ARBA" id="ARBA00022825"/>
    </source>
</evidence>
<feature type="binding site" evidence="11">
    <location>
        <position position="608"/>
    </location>
    <ligand>
        <name>Ca(2+)</name>
        <dbReference type="ChEBI" id="CHEBI:29108"/>
    </ligand>
</feature>
<feature type="binding site" evidence="11">
    <location>
        <position position="632"/>
    </location>
    <ligand>
        <name>Ca(2+)</name>
        <dbReference type="ChEBI" id="CHEBI:29108"/>
    </ligand>
</feature>
<dbReference type="OrthoDB" id="409122at2759"/>
<gene>
    <name evidence="13" type="ORF">MSAN_01898300</name>
</gene>
<evidence type="ECO:0000256" key="6">
    <source>
        <dbReference type="ARBA" id="ARBA00022723"/>
    </source>
</evidence>
<dbReference type="PANTHER" id="PTHR14218:SF19">
    <property type="entry name" value="SERINE PROTEASE AORO, PUTATIVE (AFU_ORTHOLOGUE AFUA_6G10250)-RELATED"/>
    <property type="match status" value="1"/>
</dbReference>
<feature type="binding site" evidence="11">
    <location>
        <position position="634"/>
    </location>
    <ligand>
        <name>Ca(2+)</name>
        <dbReference type="ChEBI" id="CHEBI:29108"/>
    </ligand>
</feature>
<dbReference type="SUPFAM" id="SSF54897">
    <property type="entry name" value="Protease propeptides/inhibitors"/>
    <property type="match status" value="1"/>
</dbReference>
<keyword evidence="10" id="KW-0865">Zymogen</keyword>
<dbReference type="SMART" id="SM00944">
    <property type="entry name" value="Pro-kuma_activ"/>
    <property type="match status" value="1"/>
</dbReference>
<dbReference type="InterPro" id="IPR015366">
    <property type="entry name" value="S53_propep"/>
</dbReference>
<comment type="catalytic activity">
    <reaction evidence="1">
        <text>Release of an N-terminal tripeptide from a polypeptide.</text>
        <dbReference type="EC" id="3.4.14.10"/>
    </reaction>
</comment>
<reference evidence="13" key="1">
    <citation type="submission" date="2020-05" db="EMBL/GenBank/DDBJ databases">
        <title>Mycena genomes resolve the evolution of fungal bioluminescence.</title>
        <authorList>
            <person name="Tsai I.J."/>
        </authorList>
    </citation>
    <scope>NUCLEOTIDE SEQUENCE</scope>
    <source>
        <strain evidence="13">160909Yilan</strain>
    </source>
</reference>
<dbReference type="SUPFAM" id="SSF52743">
    <property type="entry name" value="Subtilisin-like"/>
    <property type="match status" value="1"/>
</dbReference>
<dbReference type="InterPro" id="IPR030400">
    <property type="entry name" value="Sedolisin_dom"/>
</dbReference>
<dbReference type="GO" id="GO:0004252">
    <property type="term" value="F:serine-type endopeptidase activity"/>
    <property type="evidence" value="ECO:0007669"/>
    <property type="project" value="InterPro"/>
</dbReference>
<dbReference type="InterPro" id="IPR036852">
    <property type="entry name" value="Peptidase_S8/S53_dom_sf"/>
</dbReference>